<dbReference type="Pfam" id="PF01981">
    <property type="entry name" value="PTH2"/>
    <property type="match status" value="1"/>
</dbReference>
<keyword evidence="2 4" id="KW-0378">Hydrolase</keyword>
<evidence type="ECO:0000256" key="3">
    <source>
        <dbReference type="ARBA" id="ARBA00048707"/>
    </source>
</evidence>
<dbReference type="Gene3D" id="3.40.1490.10">
    <property type="entry name" value="Bit1"/>
    <property type="match status" value="1"/>
</dbReference>
<organism evidence="4 5">
    <name type="scientific">Plasmodium malariae</name>
    <dbReference type="NCBI Taxonomy" id="5858"/>
    <lineage>
        <taxon>Eukaryota</taxon>
        <taxon>Sar</taxon>
        <taxon>Alveolata</taxon>
        <taxon>Apicomplexa</taxon>
        <taxon>Aconoidasida</taxon>
        <taxon>Haemosporida</taxon>
        <taxon>Plasmodiidae</taxon>
        <taxon>Plasmodium</taxon>
        <taxon>Plasmodium (Plasmodium)</taxon>
    </lineage>
</organism>
<reference evidence="5" key="1">
    <citation type="submission" date="2016-05" db="EMBL/GenBank/DDBJ databases">
        <authorList>
            <person name="Naeem Raeece"/>
        </authorList>
    </citation>
    <scope>NUCLEOTIDE SEQUENCE [LARGE SCALE GENOMIC DNA]</scope>
</reference>
<dbReference type="PANTHER" id="PTHR46194:SF1">
    <property type="entry name" value="PEPTIDYL-TRNA HYDROLASE PTRHD1-RELATED"/>
    <property type="match status" value="1"/>
</dbReference>
<name>A0A1A8W375_PLAMA</name>
<comment type="catalytic activity">
    <reaction evidence="3">
        <text>an N-acyl-L-alpha-aminoacyl-tRNA + H2O = an N-acyl-L-amino acid + a tRNA + H(+)</text>
        <dbReference type="Rhea" id="RHEA:54448"/>
        <dbReference type="Rhea" id="RHEA-COMP:10123"/>
        <dbReference type="Rhea" id="RHEA-COMP:13883"/>
        <dbReference type="ChEBI" id="CHEBI:15377"/>
        <dbReference type="ChEBI" id="CHEBI:15378"/>
        <dbReference type="ChEBI" id="CHEBI:59874"/>
        <dbReference type="ChEBI" id="CHEBI:78442"/>
        <dbReference type="ChEBI" id="CHEBI:138191"/>
        <dbReference type="EC" id="3.1.1.29"/>
    </reaction>
</comment>
<dbReference type="VEuPathDB" id="PlasmoDB:PmUG01_11052500"/>
<proteinExistence type="predicted"/>
<gene>
    <name evidence="4" type="ORF">PMALA_019330</name>
</gene>
<protein>
    <recommendedName>
        <fullName evidence="1">peptidyl-tRNA hydrolase</fullName>
        <ecNumber evidence="1">3.1.1.29</ecNumber>
    </recommendedName>
</protein>
<sequence>MHGALFNSIAVIAENIDDQIVKEYISAEKINNMHKIILKVDDSNELKKLSSVLDKESLKYKIWIEYPENVLSAVAIKPYYKDTVKDYFKKYQLLRKL</sequence>
<dbReference type="EMBL" id="FLQW01001026">
    <property type="protein sequence ID" value="SBS87365.1"/>
    <property type="molecule type" value="Genomic_DNA"/>
</dbReference>
<evidence type="ECO:0000256" key="2">
    <source>
        <dbReference type="ARBA" id="ARBA00022801"/>
    </source>
</evidence>
<accession>A0A1A8W375</accession>
<dbReference type="InterPro" id="IPR042237">
    <property type="entry name" value="PTRHD1"/>
</dbReference>
<evidence type="ECO:0000256" key="1">
    <source>
        <dbReference type="ARBA" id="ARBA00013260"/>
    </source>
</evidence>
<dbReference type="AlphaFoldDB" id="A0A1A8W375"/>
<dbReference type="SUPFAM" id="SSF102462">
    <property type="entry name" value="Peptidyl-tRNA hydrolase II"/>
    <property type="match status" value="1"/>
</dbReference>
<dbReference type="EC" id="3.1.1.29" evidence="1"/>
<dbReference type="InterPro" id="IPR002833">
    <property type="entry name" value="PTH2"/>
</dbReference>
<dbReference type="Proteomes" id="UP000078597">
    <property type="component" value="Unassembled WGS sequence"/>
</dbReference>
<dbReference type="InterPro" id="IPR023476">
    <property type="entry name" value="Pep_tRNA_hydro_II_dom_sf"/>
</dbReference>
<dbReference type="GO" id="GO:0004045">
    <property type="term" value="F:peptidyl-tRNA hydrolase activity"/>
    <property type="evidence" value="ECO:0007669"/>
    <property type="project" value="UniProtKB-EC"/>
</dbReference>
<evidence type="ECO:0000313" key="5">
    <source>
        <dbReference type="Proteomes" id="UP000078597"/>
    </source>
</evidence>
<evidence type="ECO:0000313" key="4">
    <source>
        <dbReference type="EMBL" id="SBS87365.1"/>
    </source>
</evidence>
<dbReference type="PANTHER" id="PTHR46194">
    <property type="entry name" value="PEPTIDYL-TRNA HYDROLASE PTRHD1-RELATED"/>
    <property type="match status" value="1"/>
</dbReference>